<proteinExistence type="predicted"/>
<name>A0A100JSA2_STRSC</name>
<evidence type="ECO:0000313" key="2">
    <source>
        <dbReference type="EMBL" id="GAQ64756.1"/>
    </source>
</evidence>
<comment type="caution">
    <text evidence="2">The sequence shown here is derived from an EMBL/GenBank/DDBJ whole genome shotgun (WGS) entry which is preliminary data.</text>
</comment>
<dbReference type="AlphaFoldDB" id="A0A100JSA2"/>
<dbReference type="Proteomes" id="UP000067448">
    <property type="component" value="Unassembled WGS sequence"/>
</dbReference>
<reference evidence="3" key="1">
    <citation type="submission" date="2015-11" db="EMBL/GenBank/DDBJ databases">
        <authorList>
            <consortium name="Cross-ministerial Strategic Innovation Promotion Program (SIP) consortium"/>
            <person name="Tomihama T."/>
            <person name="Ikenaga M."/>
            <person name="Sakai M."/>
            <person name="Okubo T."/>
            <person name="Ikeda S."/>
        </authorList>
    </citation>
    <scope>NUCLEOTIDE SEQUENCE [LARGE SCALE GENOMIC DNA]</scope>
    <source>
        <strain evidence="3">S58</strain>
    </source>
</reference>
<feature type="transmembrane region" description="Helical" evidence="1">
    <location>
        <begin position="421"/>
        <end position="438"/>
    </location>
</feature>
<accession>A0A100JSA2</accession>
<feature type="transmembrane region" description="Helical" evidence="1">
    <location>
        <begin position="160"/>
        <end position="176"/>
    </location>
</feature>
<reference evidence="2 3" key="2">
    <citation type="journal article" date="2016" name="Genome Announc.">
        <title>Draft Genome Sequences of Streptomyces scabiei S58, Streptomyces turgidiscabies T45, and Streptomyces acidiscabies a10, the Pathogens of Potato Common Scab, Isolated in Japan.</title>
        <authorList>
            <person name="Tomihama T."/>
            <person name="Nishi Y."/>
            <person name="Sakai M."/>
            <person name="Ikenaga M."/>
            <person name="Okubo T."/>
            <person name="Ikeda S."/>
        </authorList>
    </citation>
    <scope>NUCLEOTIDE SEQUENCE [LARGE SCALE GENOMIC DNA]</scope>
    <source>
        <strain evidence="2 3">S58</strain>
    </source>
</reference>
<feature type="transmembrane region" description="Helical" evidence="1">
    <location>
        <begin position="182"/>
        <end position="198"/>
    </location>
</feature>
<dbReference type="RefSeq" id="WP_059082226.1">
    <property type="nucleotide sequence ID" value="NZ_BCMM01000025.1"/>
</dbReference>
<keyword evidence="1" id="KW-0472">Membrane</keyword>
<dbReference type="EMBL" id="BCMM01000025">
    <property type="protein sequence ID" value="GAQ64756.1"/>
    <property type="molecule type" value="Genomic_DNA"/>
</dbReference>
<evidence type="ECO:0000313" key="3">
    <source>
        <dbReference type="Proteomes" id="UP000067448"/>
    </source>
</evidence>
<feature type="transmembrane region" description="Helical" evidence="1">
    <location>
        <begin position="64"/>
        <end position="94"/>
    </location>
</feature>
<feature type="transmembrane region" description="Helical" evidence="1">
    <location>
        <begin position="131"/>
        <end position="148"/>
    </location>
</feature>
<protein>
    <submittedName>
        <fullName evidence="2">Uncharacterized protein</fullName>
    </submittedName>
</protein>
<keyword evidence="1" id="KW-0812">Transmembrane</keyword>
<feature type="transmembrane region" description="Helical" evidence="1">
    <location>
        <begin position="369"/>
        <end position="386"/>
    </location>
</feature>
<feature type="transmembrane region" description="Helical" evidence="1">
    <location>
        <begin position="398"/>
        <end position="415"/>
    </location>
</feature>
<keyword evidence="1" id="KW-1133">Transmembrane helix</keyword>
<evidence type="ECO:0000256" key="1">
    <source>
        <dbReference type="SAM" id="Phobius"/>
    </source>
</evidence>
<feature type="transmembrane region" description="Helical" evidence="1">
    <location>
        <begin position="106"/>
        <end position="125"/>
    </location>
</feature>
<feature type="transmembrane region" description="Helical" evidence="1">
    <location>
        <begin position="205"/>
        <end position="227"/>
    </location>
</feature>
<feature type="transmembrane region" description="Helical" evidence="1">
    <location>
        <begin position="12"/>
        <end position="33"/>
    </location>
</feature>
<sequence>MGQKVRIPGKKHWSWWLAAVAAVCCLGTCIVFSPGYMSPDSIDQLRQAMGRTPLTDWHPPVLSLVWRALIAVTGTPASMAVLQSVVLWGALWVLAVCVGDLAARRAGSLAVLGLGLTPPVLTFVGVVWKDVHAACALLGACAVAFVGLRLRDRGLSPRMRWGLFGLGVLFLSYAVLVRKNAFLAAIPMFALLVLALWRSPGRRTWAACTAALVAGVVLPAAAITLIARPVQTDQGAQIVLDDLVHVLTVEELRSADVRPELRDRLVSAAVECDRVDALSDAYWACYPRSADGLARDADQLTSLWLSEMRGHVSGYLQYRLRVFAALLFETGYVYQPGVFANDLGIEVARPRLEGTLASYVNGVATDLRPLFRGWFWLAVALVLAVRPGKGRFSLPIRALGISSAAYVLGYLPIVPATNYRYVYWPALACALGLLLLWLGRGTTDRTTAGSGVRRNGATVTFPSAVTAHRPTAAADDQPPAG</sequence>
<organism evidence="2 3">
    <name type="scientific">Streptomyces scabiei</name>
    <dbReference type="NCBI Taxonomy" id="1930"/>
    <lineage>
        <taxon>Bacteria</taxon>
        <taxon>Bacillati</taxon>
        <taxon>Actinomycetota</taxon>
        <taxon>Actinomycetes</taxon>
        <taxon>Kitasatosporales</taxon>
        <taxon>Streptomycetaceae</taxon>
        <taxon>Streptomyces</taxon>
    </lineage>
</organism>
<reference evidence="3" key="3">
    <citation type="submission" date="2016-02" db="EMBL/GenBank/DDBJ databases">
        <title>Draft genome of pathogenic Streptomyces sp. in Japan.</title>
        <authorList>
            <person name="Tomihama T."/>
            <person name="Ikenaga M."/>
            <person name="Sakai M."/>
            <person name="Okubo T."/>
            <person name="Ikeda S."/>
        </authorList>
    </citation>
    <scope>NUCLEOTIDE SEQUENCE [LARGE SCALE GENOMIC DNA]</scope>
    <source>
        <strain evidence="3">S58</strain>
    </source>
</reference>
<dbReference type="OrthoDB" id="8914130at2"/>
<gene>
    <name evidence="2" type="ORF">SsS58_05161</name>
</gene>